<evidence type="ECO:0000313" key="3">
    <source>
        <dbReference type="Proteomes" id="UP000652761"/>
    </source>
</evidence>
<reference evidence="2" key="1">
    <citation type="submission" date="2017-07" db="EMBL/GenBank/DDBJ databases">
        <title>Taro Niue Genome Assembly and Annotation.</title>
        <authorList>
            <person name="Atibalentja N."/>
            <person name="Keating K."/>
            <person name="Fields C.J."/>
        </authorList>
    </citation>
    <scope>NUCLEOTIDE SEQUENCE</scope>
    <source>
        <strain evidence="2">Niue_2</strain>
        <tissue evidence="2">Leaf</tissue>
    </source>
</reference>
<comment type="caution">
    <text evidence="2">The sequence shown here is derived from an EMBL/GenBank/DDBJ whole genome shotgun (WGS) entry which is preliminary data.</text>
</comment>
<keyword evidence="3" id="KW-1185">Reference proteome</keyword>
<dbReference type="PANTHER" id="PTHR38925">
    <property type="entry name" value="PROTEIN, PUTATIVE-RELATED"/>
    <property type="match status" value="1"/>
</dbReference>
<feature type="signal peptide" evidence="1">
    <location>
        <begin position="1"/>
        <end position="20"/>
    </location>
</feature>
<name>A0A843WMS7_COLES</name>
<proteinExistence type="predicted"/>
<organism evidence="2 3">
    <name type="scientific">Colocasia esculenta</name>
    <name type="common">Wild taro</name>
    <name type="synonym">Arum esculentum</name>
    <dbReference type="NCBI Taxonomy" id="4460"/>
    <lineage>
        <taxon>Eukaryota</taxon>
        <taxon>Viridiplantae</taxon>
        <taxon>Streptophyta</taxon>
        <taxon>Embryophyta</taxon>
        <taxon>Tracheophyta</taxon>
        <taxon>Spermatophyta</taxon>
        <taxon>Magnoliopsida</taxon>
        <taxon>Liliopsida</taxon>
        <taxon>Araceae</taxon>
        <taxon>Aroideae</taxon>
        <taxon>Colocasieae</taxon>
        <taxon>Colocasia</taxon>
    </lineage>
</organism>
<dbReference type="Proteomes" id="UP000652761">
    <property type="component" value="Unassembled WGS sequence"/>
</dbReference>
<sequence length="180" mass="19574">MVLHLAVVAKLKLLAAVGHGHGTGQLLAALLGPFVLKLPISRYVPRALGDVVFSCRLFLFRLSRIFLEEGADAAGGGRWGRALRLVSGRLDEGRRIRASEPDEASLYEYTENNPIGGRAGHNDLGEKAKSHVSSSKMDLAMVRCATSLGEVGLLKKKKKKKKKKFTETLTSKHSKSFHGV</sequence>
<evidence type="ECO:0000313" key="2">
    <source>
        <dbReference type="EMBL" id="MQM05815.1"/>
    </source>
</evidence>
<evidence type="ECO:0000256" key="1">
    <source>
        <dbReference type="SAM" id="SignalP"/>
    </source>
</evidence>
<dbReference type="OrthoDB" id="942283at2759"/>
<dbReference type="PANTHER" id="PTHR38925:SF1">
    <property type="entry name" value="PROTEIN, PUTATIVE-RELATED"/>
    <property type="match status" value="1"/>
</dbReference>
<dbReference type="EMBL" id="NMUH01003479">
    <property type="protein sequence ID" value="MQM05815.1"/>
    <property type="molecule type" value="Genomic_DNA"/>
</dbReference>
<gene>
    <name evidence="2" type="ORF">Taro_038626</name>
</gene>
<protein>
    <submittedName>
        <fullName evidence="2">Uncharacterized protein</fullName>
    </submittedName>
</protein>
<accession>A0A843WMS7</accession>
<dbReference type="AlphaFoldDB" id="A0A843WMS7"/>
<feature type="chain" id="PRO_5032641093" evidence="1">
    <location>
        <begin position="21"/>
        <end position="180"/>
    </location>
</feature>
<keyword evidence="1" id="KW-0732">Signal</keyword>